<sequence length="123" mass="13928">MVPAMICFFSRCRLQRNSNYVCVRLFLALILLSSFQGIKERSEGIILVEPGLQIWCGLLSLSRKAGELLLRDGLIAPLIFVAGLVLIKLKWAVVVALGFRLRKSKRRLGRGRTMGITFRRSYC</sequence>
<protein>
    <submittedName>
        <fullName evidence="1">Uncharacterized protein</fullName>
    </submittedName>
</protein>
<accession>A0ACB9A8U7</accession>
<reference evidence="1 2" key="2">
    <citation type="journal article" date="2022" name="Mol. Ecol. Resour.">
        <title>The genomes of chicory, endive, great burdock and yacon provide insights into Asteraceae paleo-polyploidization history and plant inulin production.</title>
        <authorList>
            <person name="Fan W."/>
            <person name="Wang S."/>
            <person name="Wang H."/>
            <person name="Wang A."/>
            <person name="Jiang F."/>
            <person name="Liu H."/>
            <person name="Zhao H."/>
            <person name="Xu D."/>
            <person name="Zhang Y."/>
        </authorList>
    </citation>
    <scope>NUCLEOTIDE SEQUENCE [LARGE SCALE GENOMIC DNA]</scope>
    <source>
        <strain evidence="2">cv. Niubang</strain>
    </source>
</reference>
<gene>
    <name evidence="1" type="ORF">L6452_24113</name>
</gene>
<comment type="caution">
    <text evidence="1">The sequence shown here is derived from an EMBL/GenBank/DDBJ whole genome shotgun (WGS) entry which is preliminary data.</text>
</comment>
<dbReference type="Proteomes" id="UP001055879">
    <property type="component" value="Linkage Group LG08"/>
</dbReference>
<organism evidence="1 2">
    <name type="scientific">Arctium lappa</name>
    <name type="common">Greater burdock</name>
    <name type="synonym">Lappa major</name>
    <dbReference type="NCBI Taxonomy" id="4217"/>
    <lineage>
        <taxon>Eukaryota</taxon>
        <taxon>Viridiplantae</taxon>
        <taxon>Streptophyta</taxon>
        <taxon>Embryophyta</taxon>
        <taxon>Tracheophyta</taxon>
        <taxon>Spermatophyta</taxon>
        <taxon>Magnoliopsida</taxon>
        <taxon>eudicotyledons</taxon>
        <taxon>Gunneridae</taxon>
        <taxon>Pentapetalae</taxon>
        <taxon>asterids</taxon>
        <taxon>campanulids</taxon>
        <taxon>Asterales</taxon>
        <taxon>Asteraceae</taxon>
        <taxon>Carduoideae</taxon>
        <taxon>Cardueae</taxon>
        <taxon>Arctiinae</taxon>
        <taxon>Arctium</taxon>
    </lineage>
</organism>
<name>A0ACB9A8U7_ARCLA</name>
<dbReference type="EMBL" id="CM042054">
    <property type="protein sequence ID" value="KAI3706399.1"/>
    <property type="molecule type" value="Genomic_DNA"/>
</dbReference>
<reference evidence="2" key="1">
    <citation type="journal article" date="2022" name="Mol. Ecol. Resour.">
        <title>The genomes of chicory, endive, great burdock and yacon provide insights into Asteraceae palaeo-polyploidization history and plant inulin production.</title>
        <authorList>
            <person name="Fan W."/>
            <person name="Wang S."/>
            <person name="Wang H."/>
            <person name="Wang A."/>
            <person name="Jiang F."/>
            <person name="Liu H."/>
            <person name="Zhao H."/>
            <person name="Xu D."/>
            <person name="Zhang Y."/>
        </authorList>
    </citation>
    <scope>NUCLEOTIDE SEQUENCE [LARGE SCALE GENOMIC DNA]</scope>
    <source>
        <strain evidence="2">cv. Niubang</strain>
    </source>
</reference>
<keyword evidence="2" id="KW-1185">Reference proteome</keyword>
<proteinExistence type="predicted"/>
<evidence type="ECO:0000313" key="1">
    <source>
        <dbReference type="EMBL" id="KAI3706399.1"/>
    </source>
</evidence>
<evidence type="ECO:0000313" key="2">
    <source>
        <dbReference type="Proteomes" id="UP001055879"/>
    </source>
</evidence>